<reference evidence="1 2" key="1">
    <citation type="submission" date="2017-01" db="EMBL/GenBank/DDBJ databases">
        <title>Genome Analysis of Deinococcus marmoris KOPRI26562.</title>
        <authorList>
            <person name="Kim J.H."/>
            <person name="Oh H.-M."/>
        </authorList>
    </citation>
    <scope>NUCLEOTIDE SEQUENCE [LARGE SCALE GENOMIC DNA]</scope>
    <source>
        <strain evidence="1 2">KOPRI26562</strain>
    </source>
</reference>
<gene>
    <name evidence="1" type="ORF">BOO71_0000544</name>
</gene>
<keyword evidence="2" id="KW-1185">Reference proteome</keyword>
<evidence type="ECO:0000313" key="1">
    <source>
        <dbReference type="EMBL" id="OLV20172.1"/>
    </source>
</evidence>
<name>A0A1U7P4S7_9DEIO</name>
<dbReference type="AlphaFoldDB" id="A0A1U7P4S7"/>
<accession>A0A1U7P4S7</accession>
<protein>
    <submittedName>
        <fullName evidence="1">Uncharacterized protein</fullName>
    </submittedName>
</protein>
<comment type="caution">
    <text evidence="1">The sequence shown here is derived from an EMBL/GenBank/DDBJ whole genome shotgun (WGS) entry which is preliminary data.</text>
</comment>
<dbReference type="EMBL" id="MSTI01000007">
    <property type="protein sequence ID" value="OLV20172.1"/>
    <property type="molecule type" value="Genomic_DNA"/>
</dbReference>
<sequence length="160" mass="17936">MFQHILDSREIFLEDFAKKSNIALSTLGMYITGELDIARMRQATAERFIGTLGITDKEAWKLFHIPLPQQRSFRTFRPKPWGHGEDSRNLIELELKSPLHGEWTVPAGHIVQIDPDSTLEGIVITELDDGRLFALPAQLAAGRGRVMGQLVGALAAFKEK</sequence>
<organism evidence="1 2">
    <name type="scientific">Deinococcus marmoris</name>
    <dbReference type="NCBI Taxonomy" id="249408"/>
    <lineage>
        <taxon>Bacteria</taxon>
        <taxon>Thermotogati</taxon>
        <taxon>Deinococcota</taxon>
        <taxon>Deinococci</taxon>
        <taxon>Deinococcales</taxon>
        <taxon>Deinococcaceae</taxon>
        <taxon>Deinococcus</taxon>
    </lineage>
</organism>
<proteinExistence type="predicted"/>
<evidence type="ECO:0000313" key="2">
    <source>
        <dbReference type="Proteomes" id="UP000186607"/>
    </source>
</evidence>
<dbReference type="Proteomes" id="UP000186607">
    <property type="component" value="Unassembled WGS sequence"/>
</dbReference>